<gene>
    <name evidence="9" type="ORF">L0N08_07875</name>
</gene>
<evidence type="ECO:0000256" key="6">
    <source>
        <dbReference type="ARBA" id="ARBA00023136"/>
    </source>
</evidence>
<evidence type="ECO:0000256" key="4">
    <source>
        <dbReference type="ARBA" id="ARBA00022692"/>
    </source>
</evidence>
<evidence type="ECO:0000313" key="9">
    <source>
        <dbReference type="EMBL" id="MCG4745323.1"/>
    </source>
</evidence>
<reference evidence="9" key="1">
    <citation type="submission" date="2022-01" db="EMBL/GenBank/DDBJ databases">
        <title>Collection of gut derived symbiotic bacterial strains cultured from healthy donors.</title>
        <authorList>
            <person name="Lin H."/>
            <person name="Kohout C."/>
            <person name="Waligurski E."/>
            <person name="Pamer E.G."/>
        </authorList>
    </citation>
    <scope>NUCLEOTIDE SEQUENCE</scope>
    <source>
        <strain evidence="9">DFI.6.55</strain>
    </source>
</reference>
<feature type="domain" description="ABC transmembrane type-1" evidence="8">
    <location>
        <begin position="78"/>
        <end position="294"/>
    </location>
</feature>
<feature type="transmembrane region" description="Helical" evidence="7">
    <location>
        <begin position="116"/>
        <end position="137"/>
    </location>
</feature>
<accession>A0AAW5BPR6</accession>
<keyword evidence="4 7" id="KW-0812">Transmembrane</keyword>
<keyword evidence="2 7" id="KW-0813">Transport</keyword>
<evidence type="ECO:0000256" key="3">
    <source>
        <dbReference type="ARBA" id="ARBA00022475"/>
    </source>
</evidence>
<feature type="transmembrane region" description="Helical" evidence="7">
    <location>
        <begin position="273"/>
        <end position="293"/>
    </location>
</feature>
<evidence type="ECO:0000256" key="5">
    <source>
        <dbReference type="ARBA" id="ARBA00022989"/>
    </source>
</evidence>
<dbReference type="InterPro" id="IPR035906">
    <property type="entry name" value="MetI-like_sf"/>
</dbReference>
<feature type="transmembrane region" description="Helical" evidence="7">
    <location>
        <begin position="21"/>
        <end position="43"/>
    </location>
</feature>
<evidence type="ECO:0000256" key="1">
    <source>
        <dbReference type="ARBA" id="ARBA00004651"/>
    </source>
</evidence>
<dbReference type="EMBL" id="JAKNGE010000008">
    <property type="protein sequence ID" value="MCG4745323.1"/>
    <property type="molecule type" value="Genomic_DNA"/>
</dbReference>
<evidence type="ECO:0000256" key="2">
    <source>
        <dbReference type="ARBA" id="ARBA00022448"/>
    </source>
</evidence>
<comment type="subcellular location">
    <subcellularLocation>
        <location evidence="1 7">Cell membrane</location>
        <topology evidence="1 7">Multi-pass membrane protein</topology>
    </subcellularLocation>
</comment>
<dbReference type="PANTHER" id="PTHR43227">
    <property type="entry name" value="BLL4140 PROTEIN"/>
    <property type="match status" value="1"/>
</dbReference>
<dbReference type="Gene3D" id="1.10.3720.10">
    <property type="entry name" value="MetI-like"/>
    <property type="match status" value="1"/>
</dbReference>
<evidence type="ECO:0000256" key="7">
    <source>
        <dbReference type="RuleBase" id="RU363032"/>
    </source>
</evidence>
<keyword evidence="6 7" id="KW-0472">Membrane</keyword>
<dbReference type="PANTHER" id="PTHR43227:SF7">
    <property type="entry name" value="ARABINOOLIGOSACCHARIDES TRANSPORT SYSTEM PERMEASE PROTEIN ARAP"/>
    <property type="match status" value="1"/>
</dbReference>
<feature type="transmembrane region" description="Helical" evidence="7">
    <location>
        <begin position="225"/>
        <end position="246"/>
    </location>
</feature>
<dbReference type="InterPro" id="IPR000515">
    <property type="entry name" value="MetI-like"/>
</dbReference>
<dbReference type="AlphaFoldDB" id="A0AAW5BPR6"/>
<name>A0AAW5BPR6_9FIRM</name>
<comment type="caution">
    <text evidence="9">The sequence shown here is derived from an EMBL/GenBank/DDBJ whole genome shotgun (WGS) entry which is preliminary data.</text>
</comment>
<dbReference type="PROSITE" id="PS50928">
    <property type="entry name" value="ABC_TM1"/>
    <property type="match status" value="1"/>
</dbReference>
<dbReference type="SUPFAM" id="SSF161098">
    <property type="entry name" value="MetI-like"/>
    <property type="match status" value="1"/>
</dbReference>
<dbReference type="GO" id="GO:0055085">
    <property type="term" value="P:transmembrane transport"/>
    <property type="evidence" value="ECO:0007669"/>
    <property type="project" value="InterPro"/>
</dbReference>
<organism evidence="9 10">
    <name type="scientific">Enterocloster aldenensis</name>
    <dbReference type="NCBI Taxonomy" id="358742"/>
    <lineage>
        <taxon>Bacteria</taxon>
        <taxon>Bacillati</taxon>
        <taxon>Bacillota</taxon>
        <taxon>Clostridia</taxon>
        <taxon>Lachnospirales</taxon>
        <taxon>Lachnospiraceae</taxon>
        <taxon>Enterocloster</taxon>
    </lineage>
</organism>
<dbReference type="CDD" id="cd06261">
    <property type="entry name" value="TM_PBP2"/>
    <property type="match status" value="1"/>
</dbReference>
<dbReference type="Pfam" id="PF00528">
    <property type="entry name" value="BPD_transp_1"/>
    <property type="match status" value="1"/>
</dbReference>
<dbReference type="Proteomes" id="UP001299608">
    <property type="component" value="Unassembled WGS sequence"/>
</dbReference>
<sequence>MEESRLNRKKIVSHFLYSQKVAPYVFILPFILTFSIFFVYPVINTVAMSFQKVSGSGNTFVGLKNYKSLMNPIFFKAVKNSMFYTIVTLCLMIPVPMLLATILNSKLMKCKTVFRSSMFVPALTSVVVAGTIFRLIYGELEGSFANQVMAMFGNGPIVWLRKPLTVWIALFTICMWRWTGVNMMYYLSGLQQIPEELYESASIDGASALQKFRHITLPLLKPTTVYVLTISIFAGLAMFTESYILFNGNTSPNNVGTTIVGYLYRMGWEQNNIGLASAIGCFLLVMVLIINLIQLGINGTFRKED</sequence>
<evidence type="ECO:0000313" key="10">
    <source>
        <dbReference type="Proteomes" id="UP001299608"/>
    </source>
</evidence>
<keyword evidence="3" id="KW-1003">Cell membrane</keyword>
<dbReference type="RefSeq" id="WP_180215688.1">
    <property type="nucleotide sequence ID" value="NZ_QVEX01000004.1"/>
</dbReference>
<feature type="transmembrane region" description="Helical" evidence="7">
    <location>
        <begin position="82"/>
        <end position="104"/>
    </location>
</feature>
<dbReference type="GO" id="GO:0005886">
    <property type="term" value="C:plasma membrane"/>
    <property type="evidence" value="ECO:0007669"/>
    <property type="project" value="UniProtKB-SubCell"/>
</dbReference>
<protein>
    <submittedName>
        <fullName evidence="9">Sugar ABC transporter permease</fullName>
    </submittedName>
</protein>
<evidence type="ECO:0000259" key="8">
    <source>
        <dbReference type="PROSITE" id="PS50928"/>
    </source>
</evidence>
<feature type="transmembrane region" description="Helical" evidence="7">
    <location>
        <begin position="157"/>
        <end position="178"/>
    </location>
</feature>
<proteinExistence type="inferred from homology"/>
<comment type="similarity">
    <text evidence="7">Belongs to the binding-protein-dependent transport system permease family.</text>
</comment>
<dbReference type="InterPro" id="IPR050809">
    <property type="entry name" value="UgpAE/MalFG_permease"/>
</dbReference>
<keyword evidence="5 7" id="KW-1133">Transmembrane helix</keyword>